<sequence>LDAGGEDFTISNGKTLTMETGSVTVLSGGTWYRQGILTLQSDSKVLYTTDAQVIMTGLTYRNVEHDGGTLSQGGSFTVDIFTNTSGNFQPGAHNLSANGIVWDGGSVTGTPSGVWDIGTGGVDANAGILVATSGAFTVAGNWDMTGSAQFIEGTGTVEFDGTGVQSITSTSGTTEAFYSVQISNTLETVSITDKFEINSGGTLTIDTSATFAIAGFEFDDNGGIIANNGTFEIHGDETFTTGGLSIPGNTKIVDPAGCTITTDIGGLEDVEFNSS</sequence>
<feature type="non-terminal residue" evidence="1">
    <location>
        <position position="1"/>
    </location>
</feature>
<dbReference type="SUPFAM" id="SSF51126">
    <property type="entry name" value="Pectin lyase-like"/>
    <property type="match status" value="1"/>
</dbReference>
<organism evidence="1">
    <name type="scientific">marine metagenome</name>
    <dbReference type="NCBI Taxonomy" id="408172"/>
    <lineage>
        <taxon>unclassified sequences</taxon>
        <taxon>metagenomes</taxon>
        <taxon>ecological metagenomes</taxon>
    </lineage>
</organism>
<feature type="non-terminal residue" evidence="1">
    <location>
        <position position="275"/>
    </location>
</feature>
<dbReference type="AlphaFoldDB" id="A0A382WTB7"/>
<evidence type="ECO:0008006" key="2">
    <source>
        <dbReference type="Google" id="ProtNLM"/>
    </source>
</evidence>
<gene>
    <name evidence="1" type="ORF">METZ01_LOCUS414489</name>
</gene>
<proteinExistence type="predicted"/>
<dbReference type="InterPro" id="IPR011050">
    <property type="entry name" value="Pectin_lyase_fold/virulence"/>
</dbReference>
<dbReference type="EMBL" id="UINC01162081">
    <property type="protein sequence ID" value="SVD61635.1"/>
    <property type="molecule type" value="Genomic_DNA"/>
</dbReference>
<accession>A0A382WTB7</accession>
<protein>
    <recommendedName>
        <fullName evidence="2">G8 domain-containing protein</fullName>
    </recommendedName>
</protein>
<reference evidence="1" key="1">
    <citation type="submission" date="2018-05" db="EMBL/GenBank/DDBJ databases">
        <authorList>
            <person name="Lanie J.A."/>
            <person name="Ng W.-L."/>
            <person name="Kazmierczak K.M."/>
            <person name="Andrzejewski T.M."/>
            <person name="Davidsen T.M."/>
            <person name="Wayne K.J."/>
            <person name="Tettelin H."/>
            <person name="Glass J.I."/>
            <person name="Rusch D."/>
            <person name="Podicherti R."/>
            <person name="Tsui H.-C.T."/>
            <person name="Winkler M.E."/>
        </authorList>
    </citation>
    <scope>NUCLEOTIDE SEQUENCE</scope>
</reference>
<evidence type="ECO:0000313" key="1">
    <source>
        <dbReference type="EMBL" id="SVD61635.1"/>
    </source>
</evidence>
<name>A0A382WTB7_9ZZZZ</name>